<organism evidence="2 3">
    <name type="scientific">Petrolisthes manimaculis</name>
    <dbReference type="NCBI Taxonomy" id="1843537"/>
    <lineage>
        <taxon>Eukaryota</taxon>
        <taxon>Metazoa</taxon>
        <taxon>Ecdysozoa</taxon>
        <taxon>Arthropoda</taxon>
        <taxon>Crustacea</taxon>
        <taxon>Multicrustacea</taxon>
        <taxon>Malacostraca</taxon>
        <taxon>Eumalacostraca</taxon>
        <taxon>Eucarida</taxon>
        <taxon>Decapoda</taxon>
        <taxon>Pleocyemata</taxon>
        <taxon>Anomura</taxon>
        <taxon>Galatheoidea</taxon>
        <taxon>Porcellanidae</taxon>
        <taxon>Petrolisthes</taxon>
    </lineage>
</organism>
<dbReference type="EMBL" id="JAWZYT010004472">
    <property type="protein sequence ID" value="KAK4293731.1"/>
    <property type="molecule type" value="Genomic_DNA"/>
</dbReference>
<evidence type="ECO:0000256" key="1">
    <source>
        <dbReference type="SAM" id="MobiDB-lite"/>
    </source>
</evidence>
<feature type="compositionally biased region" description="Basic residues" evidence="1">
    <location>
        <begin position="1"/>
        <end position="12"/>
    </location>
</feature>
<evidence type="ECO:0000313" key="3">
    <source>
        <dbReference type="Proteomes" id="UP001292094"/>
    </source>
</evidence>
<name>A0AAE1NRK3_9EUCA</name>
<feature type="compositionally biased region" description="Basic residues" evidence="1">
    <location>
        <begin position="112"/>
        <end position="128"/>
    </location>
</feature>
<evidence type="ECO:0000313" key="2">
    <source>
        <dbReference type="EMBL" id="KAK4293731.1"/>
    </source>
</evidence>
<dbReference type="Proteomes" id="UP001292094">
    <property type="component" value="Unassembled WGS sequence"/>
</dbReference>
<protein>
    <submittedName>
        <fullName evidence="2">Uncharacterized protein</fullName>
    </submittedName>
</protein>
<comment type="caution">
    <text evidence="2">The sequence shown here is derived from an EMBL/GenBank/DDBJ whole genome shotgun (WGS) entry which is preliminary data.</text>
</comment>
<keyword evidence="3" id="KW-1185">Reference proteome</keyword>
<feature type="compositionally biased region" description="Polar residues" evidence="1">
    <location>
        <begin position="47"/>
        <end position="56"/>
    </location>
</feature>
<feature type="compositionally biased region" description="Polar residues" evidence="1">
    <location>
        <begin position="151"/>
        <end position="161"/>
    </location>
</feature>
<accession>A0AAE1NRK3</accession>
<sequence>MTKPKHDHRSTRSRSQSLVPDRAKEMRRVVAAGAGAGLYSLHLKSFLPTTSPSPQTQHRRPSLHKTLANTRSDPSSVLPRQCTSCGDGPDLCFAALGINDHVQEASTSQSSRRVHSLLRQNHRPKTTNRRPSTTLTLRHKPITISEEEGSEVSTPDSSSEAWTPETPIHPLTKTQQQLGERKLVSGKSTEGQAAVTVKGEVRQDYDVSEVEGVVVARVRRMSI</sequence>
<reference evidence="2" key="1">
    <citation type="submission" date="2023-11" db="EMBL/GenBank/DDBJ databases">
        <title>Genome assemblies of two species of porcelain crab, Petrolisthes cinctipes and Petrolisthes manimaculis (Anomura: Porcellanidae).</title>
        <authorList>
            <person name="Angst P."/>
        </authorList>
    </citation>
    <scope>NUCLEOTIDE SEQUENCE</scope>
    <source>
        <strain evidence="2">PB745_02</strain>
        <tissue evidence="2">Gill</tissue>
    </source>
</reference>
<dbReference type="AlphaFoldDB" id="A0AAE1NRK3"/>
<feature type="region of interest" description="Disordered" evidence="1">
    <location>
        <begin position="104"/>
        <end position="194"/>
    </location>
</feature>
<gene>
    <name evidence="2" type="ORF">Pmani_033604</name>
</gene>
<feature type="region of interest" description="Disordered" evidence="1">
    <location>
        <begin position="45"/>
        <end position="77"/>
    </location>
</feature>
<feature type="region of interest" description="Disordered" evidence="1">
    <location>
        <begin position="1"/>
        <end position="23"/>
    </location>
</feature>
<proteinExistence type="predicted"/>